<proteinExistence type="inferred from homology"/>
<keyword evidence="9" id="KW-1185">Reference proteome</keyword>
<evidence type="ECO:0000256" key="3">
    <source>
        <dbReference type="ARBA" id="ARBA00012929"/>
    </source>
</evidence>
<dbReference type="InterPro" id="IPR029903">
    <property type="entry name" value="RmlD-like-bd"/>
</dbReference>
<dbReference type="SUPFAM" id="SSF51735">
    <property type="entry name" value="NAD(P)-binding Rossmann-fold domains"/>
    <property type="match status" value="1"/>
</dbReference>
<dbReference type="InterPro" id="IPR036291">
    <property type="entry name" value="NAD(P)-bd_dom_sf"/>
</dbReference>
<comment type="caution">
    <text evidence="8">The sequence shown here is derived from an EMBL/GenBank/DDBJ whole genome shotgun (WGS) entry which is preliminary data.</text>
</comment>
<keyword evidence="6 8" id="KW-0560">Oxidoreductase</keyword>
<comment type="pathway">
    <text evidence="1 6">Carbohydrate biosynthesis; dTDP-L-rhamnose biosynthesis.</text>
</comment>
<dbReference type="Pfam" id="PF04321">
    <property type="entry name" value="RmlD_sub_bind"/>
    <property type="match status" value="1"/>
</dbReference>
<accession>A0AA41YJZ3</accession>
<dbReference type="EC" id="1.1.1.133" evidence="3 6"/>
<evidence type="ECO:0000256" key="5">
    <source>
        <dbReference type="ARBA" id="ARBA00048200"/>
    </source>
</evidence>
<dbReference type="RefSeq" id="WP_264712106.1">
    <property type="nucleotide sequence ID" value="NZ_JAPDNT010000001.1"/>
</dbReference>
<dbReference type="Gene3D" id="3.90.25.10">
    <property type="entry name" value="UDP-galactose 4-epimerase, domain 1"/>
    <property type="match status" value="1"/>
</dbReference>
<name>A0AA41YJZ3_9PROT</name>
<dbReference type="Gene3D" id="3.40.50.720">
    <property type="entry name" value="NAD(P)-binding Rossmann-like Domain"/>
    <property type="match status" value="1"/>
</dbReference>
<sequence>MKPGLILVTGGRGQLACALEEAAGTRPLRRVGRPDWDFDRPDALPALLRAAAPALIVNAAAYTAVDKAESDAAAALRANRDGPRILAEYCAQAGIPLIQVSTDYVFDGLKGAPYTETDPTNPTGVYGASKLAGEQAVLASGARAIVLRTSWVYAASGKNFVLTMLNAAARTDRLRVVADQLGCPTAAQDLAAAILAIADRIAEGGWRNEYAGVFHAAGGGSTSWHGLAHAIFTQAARHGGPMPAVDPIATADWPTPARRPPDSRLNCNKLQQVFGLQLPDWQDALARTIDRVFFAPAPASSSRVPV</sequence>
<dbReference type="NCBIfam" id="TIGR01214">
    <property type="entry name" value="rmlD"/>
    <property type="match status" value="1"/>
</dbReference>
<evidence type="ECO:0000259" key="7">
    <source>
        <dbReference type="Pfam" id="PF04321"/>
    </source>
</evidence>
<evidence type="ECO:0000256" key="6">
    <source>
        <dbReference type="RuleBase" id="RU364082"/>
    </source>
</evidence>
<reference evidence="8" key="2">
    <citation type="submission" date="2022-10" db="EMBL/GenBank/DDBJ databases">
        <authorList>
            <person name="Trinh H.N."/>
        </authorList>
    </citation>
    <scope>NUCLEOTIDE SEQUENCE</scope>
    <source>
        <strain evidence="8">RN2-1</strain>
    </source>
</reference>
<comment type="cofactor">
    <cofactor evidence="6">
        <name>Mg(2+)</name>
        <dbReference type="ChEBI" id="CHEBI:18420"/>
    </cofactor>
    <text evidence="6">Binds 1 Mg(2+) ion per monomer.</text>
</comment>
<organism evidence="8 9">
    <name type="scientific">Limobrevibacterium gyesilva</name>
    <dbReference type="NCBI Taxonomy" id="2991712"/>
    <lineage>
        <taxon>Bacteria</taxon>
        <taxon>Pseudomonadati</taxon>
        <taxon>Pseudomonadota</taxon>
        <taxon>Alphaproteobacteria</taxon>
        <taxon>Acetobacterales</taxon>
        <taxon>Acetobacteraceae</taxon>
        <taxon>Limobrevibacterium</taxon>
    </lineage>
</organism>
<evidence type="ECO:0000313" key="8">
    <source>
        <dbReference type="EMBL" id="MCW3473527.1"/>
    </source>
</evidence>
<feature type="domain" description="RmlD-like substrate binding" evidence="7">
    <location>
        <begin position="6"/>
        <end position="292"/>
    </location>
</feature>
<evidence type="ECO:0000313" key="9">
    <source>
        <dbReference type="Proteomes" id="UP001165679"/>
    </source>
</evidence>
<dbReference type="PANTHER" id="PTHR10491:SF4">
    <property type="entry name" value="METHIONINE ADENOSYLTRANSFERASE 2 SUBUNIT BETA"/>
    <property type="match status" value="1"/>
</dbReference>
<comment type="catalytic activity">
    <reaction evidence="5 6">
        <text>dTDP-beta-L-rhamnose + NADP(+) = dTDP-4-dehydro-beta-L-rhamnose + NADPH + H(+)</text>
        <dbReference type="Rhea" id="RHEA:21796"/>
        <dbReference type="ChEBI" id="CHEBI:15378"/>
        <dbReference type="ChEBI" id="CHEBI:57510"/>
        <dbReference type="ChEBI" id="CHEBI:57783"/>
        <dbReference type="ChEBI" id="CHEBI:58349"/>
        <dbReference type="ChEBI" id="CHEBI:62830"/>
        <dbReference type="EC" id="1.1.1.133"/>
    </reaction>
</comment>
<protein>
    <recommendedName>
        <fullName evidence="4 6">dTDP-4-dehydrorhamnose reductase</fullName>
        <ecNumber evidence="3 6">1.1.1.133</ecNumber>
    </recommendedName>
</protein>
<dbReference type="CDD" id="cd05254">
    <property type="entry name" value="dTDP_HR_like_SDR_e"/>
    <property type="match status" value="1"/>
</dbReference>
<evidence type="ECO:0000256" key="4">
    <source>
        <dbReference type="ARBA" id="ARBA00017099"/>
    </source>
</evidence>
<dbReference type="PANTHER" id="PTHR10491">
    <property type="entry name" value="DTDP-4-DEHYDRORHAMNOSE REDUCTASE"/>
    <property type="match status" value="1"/>
</dbReference>
<evidence type="ECO:0000256" key="2">
    <source>
        <dbReference type="ARBA" id="ARBA00010944"/>
    </source>
</evidence>
<dbReference type="AlphaFoldDB" id="A0AA41YJZ3"/>
<gene>
    <name evidence="8" type="primary">rfbD</name>
    <name evidence="8" type="ORF">OL599_02960</name>
</gene>
<comment type="function">
    <text evidence="6">Catalyzes the reduction of dTDP-6-deoxy-L-lyxo-4-hexulose to yield dTDP-L-rhamnose.</text>
</comment>
<comment type="similarity">
    <text evidence="2 6">Belongs to the dTDP-4-dehydrorhamnose reductase family.</text>
</comment>
<evidence type="ECO:0000256" key="1">
    <source>
        <dbReference type="ARBA" id="ARBA00004781"/>
    </source>
</evidence>
<dbReference type="Proteomes" id="UP001165679">
    <property type="component" value="Unassembled WGS sequence"/>
</dbReference>
<keyword evidence="6" id="KW-0521">NADP</keyword>
<reference evidence="8" key="1">
    <citation type="submission" date="2022-09" db="EMBL/GenBank/DDBJ databases">
        <title>Rhodovastum sp. nov. RN2-1 isolated from soil in Seongnam, South Korea.</title>
        <authorList>
            <person name="Le N.T."/>
        </authorList>
    </citation>
    <scope>NUCLEOTIDE SEQUENCE</scope>
    <source>
        <strain evidence="8">RN2-1</strain>
    </source>
</reference>
<dbReference type="EMBL" id="JAPDNT010000001">
    <property type="protein sequence ID" value="MCW3473527.1"/>
    <property type="molecule type" value="Genomic_DNA"/>
</dbReference>
<dbReference type="InterPro" id="IPR005913">
    <property type="entry name" value="dTDP_dehydrorham_reduct"/>
</dbReference>
<dbReference type="GO" id="GO:0008831">
    <property type="term" value="F:dTDP-4-dehydrorhamnose reductase activity"/>
    <property type="evidence" value="ECO:0007669"/>
    <property type="project" value="UniProtKB-EC"/>
</dbReference>